<dbReference type="Pfam" id="PF16575">
    <property type="entry name" value="CLP1_P"/>
    <property type="match status" value="1"/>
</dbReference>
<dbReference type="InterPro" id="IPR028606">
    <property type="entry name" value="Clp1"/>
</dbReference>
<comment type="similarity">
    <text evidence="9">Belongs to the Clp1 family. Clp1 subfamily.</text>
</comment>
<evidence type="ECO:0000313" key="14">
    <source>
        <dbReference type="EMBL" id="KAF2423683.1"/>
    </source>
</evidence>
<feature type="binding site" evidence="9">
    <location>
        <position position="76"/>
    </location>
    <ligand>
        <name>ATP</name>
        <dbReference type="ChEBI" id="CHEBI:30616"/>
    </ligand>
</feature>
<evidence type="ECO:0000256" key="10">
    <source>
        <dbReference type="SAM" id="MobiDB-lite"/>
    </source>
</evidence>
<reference evidence="14" key="1">
    <citation type="journal article" date="2020" name="Stud. Mycol.">
        <title>101 Dothideomycetes genomes: a test case for predicting lifestyles and emergence of pathogens.</title>
        <authorList>
            <person name="Haridas S."/>
            <person name="Albert R."/>
            <person name="Binder M."/>
            <person name="Bloem J."/>
            <person name="Labutti K."/>
            <person name="Salamov A."/>
            <person name="Andreopoulos B."/>
            <person name="Baker S."/>
            <person name="Barry K."/>
            <person name="Bills G."/>
            <person name="Bluhm B."/>
            <person name="Cannon C."/>
            <person name="Castanera R."/>
            <person name="Culley D."/>
            <person name="Daum C."/>
            <person name="Ezra D."/>
            <person name="Gonzalez J."/>
            <person name="Henrissat B."/>
            <person name="Kuo A."/>
            <person name="Liang C."/>
            <person name="Lipzen A."/>
            <person name="Lutzoni F."/>
            <person name="Magnuson J."/>
            <person name="Mondo S."/>
            <person name="Nolan M."/>
            <person name="Ohm R."/>
            <person name="Pangilinan J."/>
            <person name="Park H.-J."/>
            <person name="Ramirez L."/>
            <person name="Alfaro M."/>
            <person name="Sun H."/>
            <person name="Tritt A."/>
            <person name="Yoshinaga Y."/>
            <person name="Zwiers L.-H."/>
            <person name="Turgeon B."/>
            <person name="Goodwin S."/>
            <person name="Spatafora J."/>
            <person name="Crous P."/>
            <person name="Grigoriev I."/>
        </authorList>
    </citation>
    <scope>NUCLEOTIDE SEQUENCE</scope>
    <source>
        <strain evidence="14">CBS 130266</strain>
    </source>
</reference>
<dbReference type="GO" id="GO:0051731">
    <property type="term" value="F:polynucleotide 5'-hydroxyl-kinase activity"/>
    <property type="evidence" value="ECO:0007669"/>
    <property type="project" value="InterPro"/>
</dbReference>
<dbReference type="GO" id="GO:0005524">
    <property type="term" value="F:ATP binding"/>
    <property type="evidence" value="ECO:0007669"/>
    <property type="project" value="UniProtKB-UniRule"/>
</dbReference>
<dbReference type="InterPro" id="IPR038239">
    <property type="entry name" value="Clp1_N_sf"/>
</dbReference>
<evidence type="ECO:0000256" key="6">
    <source>
        <dbReference type="ARBA" id="ARBA00022741"/>
    </source>
</evidence>
<feature type="domain" description="Clp1 C-terminal" evidence="11">
    <location>
        <begin position="342"/>
        <end position="469"/>
    </location>
</feature>
<keyword evidence="8 9" id="KW-0539">Nucleus</keyword>
<evidence type="ECO:0000256" key="9">
    <source>
        <dbReference type="HAMAP-Rule" id="MF_03035"/>
    </source>
</evidence>
<sequence length="476" mass="51510">MSLPGLSNLPGLGSASLELSAPTVAVPRVYNLNPETELRFESSFSNPINIKLVYGNAEIFGTELAPNTTYTLKGAKAAVYTWYGCRLEITGCAETVQVGEQTPMLQYINTHGALEDARESAQTKKSMGPRVLIVGAENAGKTSLAKMLTAYAIKSDRQPIGVNLDPSQALLSVPGALTASTFASLLDVEEGWGSSPISGPSALPIKMPLCYHFGCKTAESNPKLYKSLVTRLALAVTSRMEADEDVRSSGCIIDTPGSLTVGENGNYDLLQHIVSEFSVNAILFLGEDALYNKLQQQFNGPEVTIAQLDKSTACFARSQSYMKEFRQQQIRDYFFGHGSITLSPLTTQTDFGNLSIYRINDSTTPSPHKTENYDEDDAYEPTVPQPPTTTTTPSNQIYEKITPSNMMQNSLLAVTNADSNASQEEIRDASVMGYVYVAGVEEGSRKIRLLSPVGGKVPAKAIIWGSWPEEVVDLVG</sequence>
<evidence type="ECO:0000313" key="15">
    <source>
        <dbReference type="Proteomes" id="UP000800235"/>
    </source>
</evidence>
<keyword evidence="6 9" id="KW-0547">Nucleotide-binding</keyword>
<evidence type="ECO:0000256" key="3">
    <source>
        <dbReference type="ARBA" id="ARBA00018706"/>
    </source>
</evidence>
<dbReference type="Proteomes" id="UP000800235">
    <property type="component" value="Unassembled WGS sequence"/>
</dbReference>
<gene>
    <name evidence="9" type="primary">CLP1</name>
    <name evidence="14" type="ORF">EJ08DRAFT_652673</name>
</gene>
<comment type="function">
    <text evidence="1">Polynucleotide 5'-kinase involved in rRNA processing.</text>
</comment>
<evidence type="ECO:0000256" key="7">
    <source>
        <dbReference type="ARBA" id="ARBA00022840"/>
    </source>
</evidence>
<comment type="caution">
    <text evidence="14">The sequence shown here is derived from an EMBL/GenBank/DDBJ whole genome shotgun (WGS) entry which is preliminary data.</text>
</comment>
<feature type="domain" description="Clp1 N-terminal" evidence="12">
    <location>
        <begin position="32"/>
        <end position="121"/>
    </location>
</feature>
<feature type="binding site" evidence="9">
    <location>
        <begin position="138"/>
        <end position="143"/>
    </location>
    <ligand>
        <name>ATP</name>
        <dbReference type="ChEBI" id="CHEBI:30616"/>
    </ligand>
</feature>
<organism evidence="14 15">
    <name type="scientific">Tothia fuscella</name>
    <dbReference type="NCBI Taxonomy" id="1048955"/>
    <lineage>
        <taxon>Eukaryota</taxon>
        <taxon>Fungi</taxon>
        <taxon>Dikarya</taxon>
        <taxon>Ascomycota</taxon>
        <taxon>Pezizomycotina</taxon>
        <taxon>Dothideomycetes</taxon>
        <taxon>Pleosporomycetidae</taxon>
        <taxon>Venturiales</taxon>
        <taxon>Cylindrosympodiaceae</taxon>
        <taxon>Tothia</taxon>
    </lineage>
</organism>
<dbReference type="GO" id="GO:0031124">
    <property type="term" value="P:mRNA 3'-end processing"/>
    <property type="evidence" value="ECO:0007669"/>
    <property type="project" value="UniProtKB-UniRule"/>
</dbReference>
<protein>
    <recommendedName>
        <fullName evidence="4">Polynucleotide 5'-hydroxyl-kinase GRC3</fullName>
    </recommendedName>
    <alternativeName>
        <fullName evidence="3">Polynucleotide 5'-hydroxyl-kinase grc3</fullName>
    </alternativeName>
</protein>
<dbReference type="EMBL" id="MU007079">
    <property type="protein sequence ID" value="KAF2423683.1"/>
    <property type="molecule type" value="Genomic_DNA"/>
</dbReference>
<evidence type="ECO:0000259" key="12">
    <source>
        <dbReference type="Pfam" id="PF16573"/>
    </source>
</evidence>
<evidence type="ECO:0000259" key="13">
    <source>
        <dbReference type="Pfam" id="PF16575"/>
    </source>
</evidence>
<dbReference type="AlphaFoldDB" id="A0A9P4NJE3"/>
<comment type="subcellular location">
    <subcellularLocation>
        <location evidence="2 9">Nucleus</location>
    </subcellularLocation>
</comment>
<feature type="binding site" evidence="9">
    <location>
        <position position="37"/>
    </location>
    <ligand>
        <name>ATP</name>
        <dbReference type="ChEBI" id="CHEBI:30616"/>
    </ligand>
</feature>
<dbReference type="GO" id="GO:0006388">
    <property type="term" value="P:tRNA splicing, via endonucleolytic cleavage and ligation"/>
    <property type="evidence" value="ECO:0007669"/>
    <property type="project" value="TreeGrafter"/>
</dbReference>
<comment type="function">
    <text evidence="9">Required for endonucleolytic cleavage during polyadenylation-dependent pre-mRNA 3'-end formation.</text>
</comment>
<dbReference type="PANTHER" id="PTHR12755">
    <property type="entry name" value="CLEAVAGE/POLYADENYLATION FACTOR IA SUBUNIT CLP1P"/>
    <property type="match status" value="1"/>
</dbReference>
<evidence type="ECO:0000256" key="1">
    <source>
        <dbReference type="ARBA" id="ARBA00003798"/>
    </source>
</evidence>
<evidence type="ECO:0000259" key="11">
    <source>
        <dbReference type="Pfam" id="PF06807"/>
    </source>
</evidence>
<dbReference type="Gene3D" id="3.40.50.300">
    <property type="entry name" value="P-loop containing nucleotide triphosphate hydrolases"/>
    <property type="match status" value="1"/>
</dbReference>
<dbReference type="InterPro" id="IPR010655">
    <property type="entry name" value="Clp1_C"/>
</dbReference>
<feature type="region of interest" description="Disordered" evidence="10">
    <location>
        <begin position="361"/>
        <end position="393"/>
    </location>
</feature>
<dbReference type="InterPro" id="IPR032324">
    <property type="entry name" value="Clp1_N"/>
</dbReference>
<dbReference type="Gene3D" id="2.40.30.330">
    <property type="entry name" value="Pre-mRNA cleavage complex subunit Clp1, C-terminal domain"/>
    <property type="match status" value="1"/>
</dbReference>
<dbReference type="OrthoDB" id="258143at2759"/>
<keyword evidence="5 9" id="KW-0507">mRNA processing</keyword>
<dbReference type="GO" id="GO:0005849">
    <property type="term" value="C:mRNA cleavage factor complex"/>
    <property type="evidence" value="ECO:0007669"/>
    <property type="project" value="UniProtKB-UniRule"/>
</dbReference>
<keyword evidence="7 9" id="KW-0067">ATP-binding</keyword>
<dbReference type="PANTHER" id="PTHR12755:SF6">
    <property type="entry name" value="POLYRIBONUCLEOTIDE 5'-HYDROXYL-KINASE CLP1"/>
    <property type="match status" value="1"/>
</dbReference>
<evidence type="ECO:0000256" key="8">
    <source>
        <dbReference type="ARBA" id="ARBA00023242"/>
    </source>
</evidence>
<dbReference type="InterPro" id="IPR045116">
    <property type="entry name" value="Clp1/Grc3"/>
</dbReference>
<dbReference type="Pfam" id="PF16573">
    <property type="entry name" value="CLP1_N"/>
    <property type="match status" value="1"/>
</dbReference>
<keyword evidence="15" id="KW-1185">Reference proteome</keyword>
<dbReference type="InterPro" id="IPR032319">
    <property type="entry name" value="CLP1_P"/>
</dbReference>
<dbReference type="InterPro" id="IPR038238">
    <property type="entry name" value="Clp1_C_sf"/>
</dbReference>
<comment type="subunit">
    <text evidence="9">Component of a pre-mRNA cleavage factor complex. Interacts directly with PCF11.</text>
</comment>
<name>A0A9P4NJE3_9PEZI</name>
<dbReference type="FunFam" id="2.60.120.1030:FF:000001">
    <property type="entry name" value="Protein CLP1 homolog 5"/>
    <property type="match status" value="1"/>
</dbReference>
<evidence type="ECO:0000256" key="2">
    <source>
        <dbReference type="ARBA" id="ARBA00004123"/>
    </source>
</evidence>
<evidence type="ECO:0000256" key="4">
    <source>
        <dbReference type="ARBA" id="ARBA00019824"/>
    </source>
</evidence>
<evidence type="ECO:0000256" key="5">
    <source>
        <dbReference type="ARBA" id="ARBA00022664"/>
    </source>
</evidence>
<feature type="domain" description="Clp1 P-loop" evidence="13">
    <location>
        <begin position="135"/>
        <end position="335"/>
    </location>
</feature>
<dbReference type="Pfam" id="PF06807">
    <property type="entry name" value="Clp1"/>
    <property type="match status" value="1"/>
</dbReference>
<dbReference type="Gene3D" id="2.60.120.1030">
    <property type="entry name" value="Clp1, DNA binding domain"/>
    <property type="match status" value="1"/>
</dbReference>
<dbReference type="SUPFAM" id="SSF52540">
    <property type="entry name" value="P-loop containing nucleoside triphosphate hydrolases"/>
    <property type="match status" value="1"/>
</dbReference>
<dbReference type="InterPro" id="IPR027417">
    <property type="entry name" value="P-loop_NTPase"/>
</dbReference>
<accession>A0A9P4NJE3</accession>
<dbReference type="HAMAP" id="MF_03035">
    <property type="entry name" value="Clp1"/>
    <property type="match status" value="1"/>
</dbReference>
<proteinExistence type="inferred from homology"/>